<evidence type="ECO:0000313" key="2">
    <source>
        <dbReference type="Proteomes" id="UP000017805"/>
    </source>
</evidence>
<keyword evidence="2" id="KW-1185">Reference proteome</keyword>
<dbReference type="EMBL" id="CP006643">
    <property type="protein sequence ID" value="AGX05008.1"/>
    <property type="molecule type" value="Genomic_DNA"/>
</dbReference>
<dbReference type="HOGENOM" id="CLU_516473_0_0_9"/>
<dbReference type="PANTHER" id="PTHR11804">
    <property type="entry name" value="PROTEASE M3 THIMET OLIGOPEPTIDASE-RELATED"/>
    <property type="match status" value="1"/>
</dbReference>
<dbReference type="SUPFAM" id="SSF55486">
    <property type="entry name" value="Metalloproteases ('zincins'), catalytic domain"/>
    <property type="match status" value="1"/>
</dbReference>
<dbReference type="GO" id="GO:0006518">
    <property type="term" value="P:peptide metabolic process"/>
    <property type="evidence" value="ECO:0007669"/>
    <property type="project" value="TreeGrafter"/>
</dbReference>
<dbReference type="RefSeq" id="WP_022544053.1">
    <property type="nucleotide sequence ID" value="NC_022524.1"/>
</dbReference>
<proteinExistence type="predicted"/>
<dbReference type="InterPro" id="IPR045090">
    <property type="entry name" value="Pept_M3A_M3B"/>
</dbReference>
<dbReference type="AlphaFoldDB" id="U5LC58"/>
<protein>
    <submittedName>
        <fullName evidence="1">Peptidase M3A and M3B thimet/oligopeptidase F</fullName>
    </submittedName>
</protein>
<dbReference type="STRING" id="1367477.N288_15540"/>
<evidence type="ECO:0000313" key="1">
    <source>
        <dbReference type="EMBL" id="AGX05008.1"/>
    </source>
</evidence>
<dbReference type="Gene3D" id="1.10.1370.30">
    <property type="match status" value="1"/>
</dbReference>
<dbReference type="PATRIC" id="fig|1367477.3.peg.3089"/>
<dbReference type="GO" id="GO:0004222">
    <property type="term" value="F:metalloendopeptidase activity"/>
    <property type="evidence" value="ECO:0007669"/>
    <property type="project" value="InterPro"/>
</dbReference>
<dbReference type="PANTHER" id="PTHR11804:SF84">
    <property type="entry name" value="SACCHAROLYSIN"/>
    <property type="match status" value="1"/>
</dbReference>
<dbReference type="Proteomes" id="UP000017805">
    <property type="component" value="Chromosome"/>
</dbReference>
<name>U5LC58_9BACI</name>
<reference evidence="1 2" key="1">
    <citation type="submission" date="2013-07" db="EMBL/GenBank/DDBJ databases">
        <title>Complete genome sequence of Bacillus infantis NRRL B-14911 that has potential to induce cardiac disease by antigenic mimicry.</title>
        <authorList>
            <person name="Massilamany C."/>
            <person name="Smith T.P.L."/>
            <person name="Loy J.D."/>
            <person name="Barletta R."/>
            <person name="Reddy J."/>
        </authorList>
    </citation>
    <scope>NUCLEOTIDE SEQUENCE [LARGE SCALE GENOMIC DNA]</scope>
    <source>
        <strain evidence="1 2">NRRL B-14911</strain>
    </source>
</reference>
<gene>
    <name evidence="1" type="ORF">N288_15540</name>
</gene>
<sequence length="507" mass="58829">MGQHMEEIEGIYSEVHDAQTQYGRLLWTQYTAGYDFGLKDQYQKITSLLKNEKSYELVREALETEQDPLNKRKLQLVDNLFKPYHLSQSLNELDEEIQGKVSDLSKLLNQFRYTFQGKEVSSVELGQVMSRDEDKNRRREAFFAKNQINQPMIDAGFLDLISLRKTYAKEYGSANYIAHQLEMNELDEDIFSNWLPELHQSLPAMEKARAGFAEQFLHEDRILPWDEQYIDAKIAPLLNQEVDMSDYFGNINKLFSLFGFDISSYNITYDIFPRKNKSEWGYNFPIETAKDSRILANVKNKFHEYGVLLHETGHAVHSFLLDPEELILNTGVSGIISEGIANLFQGFLYSPQFSGSFFSGSDGAAEQFSRLKEYRKTNSLRAISRIFFDHSFYLNEASSLDDVYQLYWKNHREVLQEEPFGDEPPWAFTIHYTTHPIYLHNYFMGDVTCEMLKGVFEKKHGNGLLADPEAFGSFLLNEVIRPSGSLKFGELFKRISGEEFSLKFMRS</sequence>
<organism evidence="1 2">
    <name type="scientific">Bacillus infantis NRRL B-14911</name>
    <dbReference type="NCBI Taxonomy" id="1367477"/>
    <lineage>
        <taxon>Bacteria</taxon>
        <taxon>Bacillati</taxon>
        <taxon>Bacillota</taxon>
        <taxon>Bacilli</taxon>
        <taxon>Bacillales</taxon>
        <taxon>Bacillaceae</taxon>
        <taxon>Bacillus</taxon>
    </lineage>
</organism>
<dbReference type="KEGG" id="bif:N288_15540"/>
<accession>U5LC58</accession>
<dbReference type="GO" id="GO:0006508">
    <property type="term" value="P:proteolysis"/>
    <property type="evidence" value="ECO:0007669"/>
    <property type="project" value="InterPro"/>
</dbReference>